<reference evidence="4" key="1">
    <citation type="submission" date="2020-11" db="EMBL/GenBank/DDBJ databases">
        <authorList>
            <person name="Whiteford S."/>
        </authorList>
    </citation>
    <scope>NUCLEOTIDE SEQUENCE</scope>
</reference>
<keyword evidence="2" id="KW-1015">Disulfide bond</keyword>
<dbReference type="GO" id="GO:0006508">
    <property type="term" value="P:proteolysis"/>
    <property type="evidence" value="ECO:0007669"/>
    <property type="project" value="InterPro"/>
</dbReference>
<dbReference type="InterPro" id="IPR000668">
    <property type="entry name" value="Peptidase_C1A_C"/>
</dbReference>
<dbReference type="PANTHER" id="PTHR12411">
    <property type="entry name" value="CYSTEINE PROTEASE FAMILY C1-RELATED"/>
    <property type="match status" value="1"/>
</dbReference>
<evidence type="ECO:0000256" key="1">
    <source>
        <dbReference type="ARBA" id="ARBA00008455"/>
    </source>
</evidence>
<dbReference type="Gene3D" id="3.90.70.10">
    <property type="entry name" value="Cysteine proteinases"/>
    <property type="match status" value="1"/>
</dbReference>
<dbReference type="InterPro" id="IPR039417">
    <property type="entry name" value="Peptidase_C1A_papain-like"/>
</dbReference>
<dbReference type="GO" id="GO:0008234">
    <property type="term" value="F:cysteine-type peptidase activity"/>
    <property type="evidence" value="ECO:0007669"/>
    <property type="project" value="InterPro"/>
</dbReference>
<dbReference type="AlphaFoldDB" id="A0A8S4GEJ8"/>
<dbReference type="InterPro" id="IPR038765">
    <property type="entry name" value="Papain-like_cys_pep_sf"/>
</dbReference>
<evidence type="ECO:0000256" key="2">
    <source>
        <dbReference type="ARBA" id="ARBA00023157"/>
    </source>
</evidence>
<feature type="domain" description="Peptidase C1A papain C-terminal" evidence="3">
    <location>
        <begin position="1"/>
        <end position="150"/>
    </location>
</feature>
<comment type="similarity">
    <text evidence="1">Belongs to the peptidase C1 family.</text>
</comment>
<dbReference type="EMBL" id="CAJHNJ030000606">
    <property type="protein sequence ID" value="CAG9138359.1"/>
    <property type="molecule type" value="Genomic_DNA"/>
</dbReference>
<dbReference type="SMART" id="SM00645">
    <property type="entry name" value="Pept_C1"/>
    <property type="match status" value="1"/>
</dbReference>
<accession>A0A8S4GEJ8</accession>
<gene>
    <name evidence="4" type="ORF">PLXY2_LOCUS16612</name>
</gene>
<evidence type="ECO:0000313" key="4">
    <source>
        <dbReference type="EMBL" id="CAG9138359.1"/>
    </source>
</evidence>
<sequence length="151" mass="16824">MLKIRAIEQLGGLEVESDYPYDGADDKCSFNKTLSRVQISGAVNISSDETDMAKWLVQHGPISIGINANAMQFYVGGVSHPWKMLCNPKNIDHGVLIVGYGVKQYPLFKRTMPYWIVKNSWGPLWGEQGYYRVYRGDGTCGVNQMASSALI</sequence>
<evidence type="ECO:0000313" key="5">
    <source>
        <dbReference type="Proteomes" id="UP000653454"/>
    </source>
</evidence>
<proteinExistence type="inferred from homology"/>
<name>A0A8S4GEJ8_PLUXY</name>
<dbReference type="CDD" id="cd02248">
    <property type="entry name" value="Peptidase_C1A"/>
    <property type="match status" value="1"/>
</dbReference>
<dbReference type="InterPro" id="IPR025661">
    <property type="entry name" value="Pept_asp_AS"/>
</dbReference>
<organism evidence="4 5">
    <name type="scientific">Plutella xylostella</name>
    <name type="common">Diamondback moth</name>
    <name type="synonym">Plutella maculipennis</name>
    <dbReference type="NCBI Taxonomy" id="51655"/>
    <lineage>
        <taxon>Eukaryota</taxon>
        <taxon>Metazoa</taxon>
        <taxon>Ecdysozoa</taxon>
        <taxon>Arthropoda</taxon>
        <taxon>Hexapoda</taxon>
        <taxon>Insecta</taxon>
        <taxon>Pterygota</taxon>
        <taxon>Neoptera</taxon>
        <taxon>Endopterygota</taxon>
        <taxon>Lepidoptera</taxon>
        <taxon>Glossata</taxon>
        <taxon>Ditrysia</taxon>
        <taxon>Yponomeutoidea</taxon>
        <taxon>Plutellidae</taxon>
        <taxon>Plutella</taxon>
    </lineage>
</organism>
<dbReference type="Proteomes" id="UP000653454">
    <property type="component" value="Unassembled WGS sequence"/>
</dbReference>
<dbReference type="SUPFAM" id="SSF54001">
    <property type="entry name" value="Cysteine proteinases"/>
    <property type="match status" value="1"/>
</dbReference>
<comment type="caution">
    <text evidence="4">The sequence shown here is derived from an EMBL/GenBank/DDBJ whole genome shotgun (WGS) entry which is preliminary data.</text>
</comment>
<dbReference type="Pfam" id="PF00112">
    <property type="entry name" value="Peptidase_C1"/>
    <property type="match status" value="1"/>
</dbReference>
<keyword evidence="5" id="KW-1185">Reference proteome</keyword>
<dbReference type="InterPro" id="IPR025660">
    <property type="entry name" value="Pept_his_AS"/>
</dbReference>
<protein>
    <submittedName>
        <fullName evidence="4">(diamondback moth) hypothetical protein</fullName>
    </submittedName>
</protein>
<dbReference type="PROSITE" id="PS00640">
    <property type="entry name" value="THIOL_PROTEASE_ASN"/>
    <property type="match status" value="1"/>
</dbReference>
<dbReference type="InterPro" id="IPR013128">
    <property type="entry name" value="Peptidase_C1A"/>
</dbReference>
<evidence type="ECO:0000259" key="3">
    <source>
        <dbReference type="SMART" id="SM00645"/>
    </source>
</evidence>
<dbReference type="PROSITE" id="PS00639">
    <property type="entry name" value="THIOL_PROTEASE_HIS"/>
    <property type="match status" value="1"/>
</dbReference>